<dbReference type="Proteomes" id="UP000078397">
    <property type="component" value="Unassembled WGS sequence"/>
</dbReference>
<evidence type="ECO:0000313" key="2">
    <source>
        <dbReference type="Proteomes" id="UP000078397"/>
    </source>
</evidence>
<name>A0A219ARL0_METCM</name>
<proteinExistence type="predicted"/>
<organism evidence="1 2">
    <name type="scientific">Pochonia chlamydosporia 170</name>
    <dbReference type="NCBI Taxonomy" id="1380566"/>
    <lineage>
        <taxon>Eukaryota</taxon>
        <taxon>Fungi</taxon>
        <taxon>Dikarya</taxon>
        <taxon>Ascomycota</taxon>
        <taxon>Pezizomycotina</taxon>
        <taxon>Sordariomycetes</taxon>
        <taxon>Hypocreomycetidae</taxon>
        <taxon>Hypocreales</taxon>
        <taxon>Clavicipitaceae</taxon>
        <taxon>Pochonia</taxon>
    </lineage>
</organism>
<dbReference type="EMBL" id="LSBJ02000001">
    <property type="protein sequence ID" value="OWT43417.1"/>
    <property type="molecule type" value="Genomic_DNA"/>
</dbReference>
<reference evidence="1 2" key="1">
    <citation type="journal article" date="2016" name="PLoS Pathog.">
        <title>Biosynthesis of antibiotic leucinostatins in bio-control fungus Purpureocillium lilacinum and their inhibition on phytophthora revealed by genome mining.</title>
        <authorList>
            <person name="Wang G."/>
            <person name="Liu Z."/>
            <person name="Lin R."/>
            <person name="Li E."/>
            <person name="Mao Z."/>
            <person name="Ling J."/>
            <person name="Yang Y."/>
            <person name="Yin W.B."/>
            <person name="Xie B."/>
        </authorList>
    </citation>
    <scope>NUCLEOTIDE SEQUENCE [LARGE SCALE GENOMIC DNA]</scope>
    <source>
        <strain evidence="1">170</strain>
    </source>
</reference>
<protein>
    <submittedName>
        <fullName evidence="1">Uncharacterized protein</fullName>
    </submittedName>
</protein>
<dbReference type="KEGG" id="pchm:VFPPC_17434"/>
<accession>A0A219ARL0</accession>
<dbReference type="RefSeq" id="XP_022285839.1">
    <property type="nucleotide sequence ID" value="XM_022429144.1"/>
</dbReference>
<comment type="caution">
    <text evidence="1">The sequence shown here is derived from an EMBL/GenBank/DDBJ whole genome shotgun (WGS) entry which is preliminary data.</text>
</comment>
<keyword evidence="2" id="KW-1185">Reference proteome</keyword>
<evidence type="ECO:0000313" key="1">
    <source>
        <dbReference type="EMBL" id="OWT43417.1"/>
    </source>
</evidence>
<dbReference type="GeneID" id="33936405"/>
<dbReference type="AlphaFoldDB" id="A0A219ARL0"/>
<sequence>MQKVDAAQAGTSPPLGRNICDRLLVESFLHSALVSTKSATRCRWGLVIGMVWSGLRGQTSETAKNEAKAT</sequence>
<gene>
    <name evidence="1" type="ORF">VFPPC_17434</name>
</gene>